<dbReference type="AlphaFoldDB" id="A0A2A4G268"/>
<dbReference type="Gene3D" id="3.50.50.60">
    <property type="entry name" value="FAD/NAD(P)-binding domain"/>
    <property type="match status" value="1"/>
</dbReference>
<evidence type="ECO:0000259" key="1">
    <source>
        <dbReference type="Pfam" id="PF01593"/>
    </source>
</evidence>
<keyword evidence="3" id="KW-1185">Reference proteome</keyword>
<protein>
    <submittedName>
        <fullName evidence="2">NAD/FAD-binding protein</fullName>
    </submittedName>
</protein>
<dbReference type="InterPro" id="IPR050464">
    <property type="entry name" value="Zeta_carotene_desat/Oxidored"/>
</dbReference>
<dbReference type="PANTHER" id="PTHR42923:SF17">
    <property type="entry name" value="AMINE OXIDASE DOMAIN-CONTAINING PROTEIN"/>
    <property type="match status" value="1"/>
</dbReference>
<reference evidence="2 3" key="1">
    <citation type="submission" date="2017-09" db="EMBL/GenBank/DDBJ databases">
        <title>The Catabolism of 3,6-Dichlorosalicylic acid is Initiated by the Cytochrome P450 Monooxygenase DsmABC in Rhizorhabdus dicambivorans Ndbn-20.</title>
        <authorList>
            <person name="Na L."/>
        </authorList>
    </citation>
    <scope>NUCLEOTIDE SEQUENCE [LARGE SCALE GENOMIC DNA]</scope>
    <source>
        <strain evidence="2 3">Ndbn-20m</strain>
    </source>
</reference>
<evidence type="ECO:0000313" key="2">
    <source>
        <dbReference type="EMBL" id="PCE44114.1"/>
    </source>
</evidence>
<evidence type="ECO:0000313" key="3">
    <source>
        <dbReference type="Proteomes" id="UP000218934"/>
    </source>
</evidence>
<dbReference type="InterPro" id="IPR002937">
    <property type="entry name" value="Amino_oxidase"/>
</dbReference>
<sequence>MTGNRGMTNIRKGQRIAVIGSGITGLSAAWLLSKQNDVVLYEAEARPGGHTRTVDVEMADGRRLGVDTGFIVYNDRTYPNLIAMFEHLDVACRVTDMSFAVSLDDGKLEYAAGDRIWQLFAQPSNLFSRRFWSMLRNLVRFYREAAAGMGGFGDMTLGQMLEQGRYGDAFRDDHLLPMAAAIWSAPAQLLLDYPAEAFIRFCDNHGLLNLGTRPKWRTVIGGSRTYVDKLLADFAGELRLGTPVASIERKAGQVTITDKAGNPDRFDEVVIAAHGNQALAMLADPGPIERELLGAFRYSSNSVVLHDDPALMPKRRSLWGAWNYFGRRHANDATGDLCVSYWMNRLQGLETKRPLIVTLNPNRAIGTGHEIDRTTFEHPIFDHAALEAQRRIWAIQGQRNTFYCGAHLGAGFHEDGLQSGLAVAELLGAKRPWTVAEPSGRLAMDLAPASLAEAREAAA</sequence>
<dbReference type="OrthoDB" id="20837at2"/>
<dbReference type="GO" id="GO:0016491">
    <property type="term" value="F:oxidoreductase activity"/>
    <property type="evidence" value="ECO:0007669"/>
    <property type="project" value="InterPro"/>
</dbReference>
<name>A0A2A4G268_9SPHN</name>
<dbReference type="Proteomes" id="UP000218934">
    <property type="component" value="Unassembled WGS sequence"/>
</dbReference>
<feature type="domain" description="Amine oxidase" evidence="1">
    <location>
        <begin position="23"/>
        <end position="305"/>
    </location>
</feature>
<accession>A0A2A4G268</accession>
<proteinExistence type="predicted"/>
<gene>
    <name evidence="2" type="ORF">COO09_00260</name>
</gene>
<dbReference type="Pfam" id="PF01593">
    <property type="entry name" value="Amino_oxidase"/>
    <property type="match status" value="1"/>
</dbReference>
<dbReference type="EMBL" id="NWUF01000001">
    <property type="protein sequence ID" value="PCE44114.1"/>
    <property type="molecule type" value="Genomic_DNA"/>
</dbReference>
<organism evidence="2 3">
    <name type="scientific">Rhizorhabdus dicambivorans</name>
    <dbReference type="NCBI Taxonomy" id="1850238"/>
    <lineage>
        <taxon>Bacteria</taxon>
        <taxon>Pseudomonadati</taxon>
        <taxon>Pseudomonadota</taxon>
        <taxon>Alphaproteobacteria</taxon>
        <taxon>Sphingomonadales</taxon>
        <taxon>Sphingomonadaceae</taxon>
        <taxon>Rhizorhabdus</taxon>
    </lineage>
</organism>
<dbReference type="Gene3D" id="1.10.405.20">
    <property type="match status" value="1"/>
</dbReference>
<dbReference type="Gene3D" id="3.30.70.1990">
    <property type="match status" value="1"/>
</dbReference>
<comment type="caution">
    <text evidence="2">The sequence shown here is derived from an EMBL/GenBank/DDBJ whole genome shotgun (WGS) entry which is preliminary data.</text>
</comment>
<dbReference type="PANTHER" id="PTHR42923">
    <property type="entry name" value="PROTOPORPHYRINOGEN OXIDASE"/>
    <property type="match status" value="1"/>
</dbReference>
<dbReference type="SUPFAM" id="SSF51905">
    <property type="entry name" value="FAD/NAD(P)-binding domain"/>
    <property type="match status" value="1"/>
</dbReference>
<dbReference type="InterPro" id="IPR036188">
    <property type="entry name" value="FAD/NAD-bd_sf"/>
</dbReference>
<dbReference type="KEGG" id="rdi:CMV14_10875"/>